<dbReference type="Proteomes" id="UP001495147">
    <property type="component" value="Unassembled WGS sequence"/>
</dbReference>
<dbReference type="PROSITE" id="PS50042">
    <property type="entry name" value="CNMP_BINDING_3"/>
    <property type="match status" value="1"/>
</dbReference>
<dbReference type="InterPro" id="IPR014710">
    <property type="entry name" value="RmlC-like_jellyroll"/>
</dbReference>
<dbReference type="SUPFAM" id="SSF51206">
    <property type="entry name" value="cAMP-binding domain-like"/>
    <property type="match status" value="1"/>
</dbReference>
<organism evidence="2 3">
    <name type="scientific">Roseateles paludis</name>
    <dbReference type="NCBI Taxonomy" id="3145238"/>
    <lineage>
        <taxon>Bacteria</taxon>
        <taxon>Pseudomonadati</taxon>
        <taxon>Pseudomonadota</taxon>
        <taxon>Betaproteobacteria</taxon>
        <taxon>Burkholderiales</taxon>
        <taxon>Sphaerotilaceae</taxon>
        <taxon>Roseateles</taxon>
    </lineage>
</organism>
<proteinExistence type="predicted"/>
<accession>A0ABV0G3I0</accession>
<dbReference type="CDD" id="cd00038">
    <property type="entry name" value="CAP_ED"/>
    <property type="match status" value="1"/>
</dbReference>
<keyword evidence="3" id="KW-1185">Reference proteome</keyword>
<dbReference type="InterPro" id="IPR018490">
    <property type="entry name" value="cNMP-bd_dom_sf"/>
</dbReference>
<dbReference type="RefSeq" id="WP_347705106.1">
    <property type="nucleotide sequence ID" value="NZ_JBDPZD010000003.1"/>
</dbReference>
<evidence type="ECO:0000313" key="3">
    <source>
        <dbReference type="Proteomes" id="UP001495147"/>
    </source>
</evidence>
<dbReference type="Gene3D" id="2.60.120.10">
    <property type="entry name" value="Jelly Rolls"/>
    <property type="match status" value="1"/>
</dbReference>
<name>A0ABV0G3I0_9BURK</name>
<reference evidence="2 3" key="1">
    <citation type="submission" date="2024-05" db="EMBL/GenBank/DDBJ databases">
        <title>Roseateles sp. DJS-2-20 16S ribosomal RNA gene Genome sequencing and assembly.</title>
        <authorList>
            <person name="Woo H."/>
        </authorList>
    </citation>
    <scope>NUCLEOTIDE SEQUENCE [LARGE SCALE GENOMIC DNA]</scope>
    <source>
        <strain evidence="2 3">DJS-2-20</strain>
    </source>
</reference>
<evidence type="ECO:0000259" key="1">
    <source>
        <dbReference type="PROSITE" id="PS50042"/>
    </source>
</evidence>
<sequence>MTRSTQPQPPQASEPLSNADRQALLAIANALAPLDEAAIEPLLQTITVQRLAPGEALLRAGEPGAREFFVLDGVLKSWVGDAQGREVTLAFHVGPGVLTPAIARVVNERSRVHCHALTAAVVAGFEASLLLDCMLRVPSVQRWGDAVMRAELMRRVDREWALAALPAMERLQHFRAQFPGLEARIAQHHIASYLGITPVSLSRLRAQERAAAV</sequence>
<dbReference type="InterPro" id="IPR000595">
    <property type="entry name" value="cNMP-bd_dom"/>
</dbReference>
<gene>
    <name evidence="2" type="ORF">ABDJ85_12450</name>
</gene>
<comment type="caution">
    <text evidence="2">The sequence shown here is derived from an EMBL/GenBank/DDBJ whole genome shotgun (WGS) entry which is preliminary data.</text>
</comment>
<dbReference type="Pfam" id="PF00027">
    <property type="entry name" value="cNMP_binding"/>
    <property type="match status" value="1"/>
</dbReference>
<protein>
    <submittedName>
        <fullName evidence="2">Crp/Fnr family transcriptional regulator</fullName>
    </submittedName>
</protein>
<feature type="domain" description="Cyclic nucleotide-binding" evidence="1">
    <location>
        <begin position="30"/>
        <end position="76"/>
    </location>
</feature>
<dbReference type="EMBL" id="JBDPZD010000003">
    <property type="protein sequence ID" value="MEO3692284.1"/>
    <property type="molecule type" value="Genomic_DNA"/>
</dbReference>
<evidence type="ECO:0000313" key="2">
    <source>
        <dbReference type="EMBL" id="MEO3692284.1"/>
    </source>
</evidence>